<keyword evidence="1" id="KW-0732">Signal</keyword>
<evidence type="ECO:0000313" key="3">
    <source>
        <dbReference type="Proteomes" id="UP001367030"/>
    </source>
</evidence>
<evidence type="ECO:0000256" key="1">
    <source>
        <dbReference type="SAM" id="SignalP"/>
    </source>
</evidence>
<name>A0ABU8XHM0_9BURK</name>
<keyword evidence="3" id="KW-1185">Reference proteome</keyword>
<sequence>MTLTDRRSLLKAPLCMTALSLAGCAAIGPPSVSRDRFDYNGEIARSWKEQTLLNIVRARYADMPLFLEVSQVVSGYTLESTVSAGGVFAKNNAVAPPGSNLNFGAQGKWTDRPTITYTPLTGQQFNRSMLTPIPPAAVLFAMQAGWPIDLVFRVVVHSINGLNSTGRGAAGYERMVQLMRMLQDSELLGMRVRGGVKQDNEVVLFFNTRVLAPEETARVEELRGLLRLVPGRSEYHVRFGAAAAGEGEIAMLTRSMLQILIDLGEYVDVPEAAVRDGRTTESQAPSSAVLGRLLKVKVAQERPADALVSVQYRDGWYWIDDRDIASKRTFAMVMIFSTLADSGAREGMPLVTIPG</sequence>
<feature type="chain" id="PRO_5046945994" description="Outer membrane protein assembly factor BamC" evidence="1">
    <location>
        <begin position="26"/>
        <end position="355"/>
    </location>
</feature>
<protein>
    <recommendedName>
        <fullName evidence="4">Outer membrane protein assembly factor BamC</fullName>
    </recommendedName>
</protein>
<evidence type="ECO:0008006" key="4">
    <source>
        <dbReference type="Google" id="ProtNLM"/>
    </source>
</evidence>
<dbReference type="RefSeq" id="WP_340339146.1">
    <property type="nucleotide sequence ID" value="NZ_JBBKZS010000023.1"/>
</dbReference>
<proteinExistence type="predicted"/>
<gene>
    <name evidence="2" type="ORF">WKW79_31350</name>
</gene>
<dbReference type="EMBL" id="JBBKZS010000023">
    <property type="protein sequence ID" value="MEJ8859104.1"/>
    <property type="molecule type" value="Genomic_DNA"/>
</dbReference>
<accession>A0ABU8XHM0</accession>
<feature type="signal peptide" evidence="1">
    <location>
        <begin position="1"/>
        <end position="25"/>
    </location>
</feature>
<dbReference type="Proteomes" id="UP001367030">
    <property type="component" value="Unassembled WGS sequence"/>
</dbReference>
<comment type="caution">
    <text evidence="2">The sequence shown here is derived from an EMBL/GenBank/DDBJ whole genome shotgun (WGS) entry which is preliminary data.</text>
</comment>
<dbReference type="PROSITE" id="PS51257">
    <property type="entry name" value="PROKAR_LIPOPROTEIN"/>
    <property type="match status" value="1"/>
</dbReference>
<reference evidence="2 3" key="1">
    <citation type="submission" date="2024-03" db="EMBL/GenBank/DDBJ databases">
        <title>Novel species of the genus Variovorax.</title>
        <authorList>
            <person name="Liu Q."/>
            <person name="Xin Y.-H."/>
        </authorList>
    </citation>
    <scope>NUCLEOTIDE SEQUENCE [LARGE SCALE GENOMIC DNA]</scope>
    <source>
        <strain evidence="2 3">KACC 18901</strain>
    </source>
</reference>
<organism evidence="2 3">
    <name type="scientific">Variovorax robiniae</name>
    <dbReference type="NCBI Taxonomy" id="1836199"/>
    <lineage>
        <taxon>Bacteria</taxon>
        <taxon>Pseudomonadati</taxon>
        <taxon>Pseudomonadota</taxon>
        <taxon>Betaproteobacteria</taxon>
        <taxon>Burkholderiales</taxon>
        <taxon>Comamonadaceae</taxon>
        <taxon>Variovorax</taxon>
    </lineage>
</organism>
<evidence type="ECO:0000313" key="2">
    <source>
        <dbReference type="EMBL" id="MEJ8859104.1"/>
    </source>
</evidence>